<dbReference type="SMART" id="SM00320">
    <property type="entry name" value="WD40"/>
    <property type="match status" value="4"/>
</dbReference>
<feature type="repeat" description="WD" evidence="1">
    <location>
        <begin position="81"/>
        <end position="123"/>
    </location>
</feature>
<dbReference type="OrthoDB" id="311712at2759"/>
<evidence type="ECO:0000256" key="1">
    <source>
        <dbReference type="PROSITE-ProRule" id="PRU00221"/>
    </source>
</evidence>
<sequence length="296" mass="33834">MSISPSGRDVVLASRKGLLVVDLDNPYELPRSLLYRTAWNVADVQWNVHSHRTHWVASTANQSLLVWNLEMPSSQAVEHVLKGHTRAITDINWSAHHPEILASCSVDAFVHCWDLRDPRKPVNAFSDWKAGATQVKWNRQNEHIIASSHGRFLRIWDDRRGATPLQSIEVAQHSTKIYGVDFNRTRESGVITCALDQSVKFWDYKTNIKEPEQIIRTTTPVWRARHTPMGWGVLTLPQRGDNTLYLWDRRGKGLNPQPPVHEFKGHTDQVKEFLWRAKGDVAVMACCAGCARIHWS</sequence>
<dbReference type="InterPro" id="IPR001680">
    <property type="entry name" value="WD40_rpt"/>
</dbReference>
<dbReference type="InterPro" id="IPR015943">
    <property type="entry name" value="WD40/YVTN_repeat-like_dom_sf"/>
</dbReference>
<proteinExistence type="predicted"/>
<dbReference type="GeneID" id="63788454"/>
<dbReference type="GO" id="GO:0035591">
    <property type="term" value="F:signaling adaptor activity"/>
    <property type="evidence" value="ECO:0007669"/>
    <property type="project" value="TreeGrafter"/>
</dbReference>
<name>A0A1Y2FSG7_PROLT</name>
<dbReference type="PROSITE" id="PS50294">
    <property type="entry name" value="WD_REPEATS_REGION"/>
    <property type="match status" value="1"/>
</dbReference>
<reference evidence="2 3" key="1">
    <citation type="submission" date="2016-07" db="EMBL/GenBank/DDBJ databases">
        <title>Pervasive Adenine N6-methylation of Active Genes in Fungi.</title>
        <authorList>
            <consortium name="DOE Joint Genome Institute"/>
            <person name="Mondo S.J."/>
            <person name="Dannebaum R.O."/>
            <person name="Kuo R.C."/>
            <person name="Labutti K."/>
            <person name="Haridas S."/>
            <person name="Kuo A."/>
            <person name="Salamov A."/>
            <person name="Ahrendt S.R."/>
            <person name="Lipzen A."/>
            <person name="Sullivan W."/>
            <person name="Andreopoulos W.B."/>
            <person name="Clum A."/>
            <person name="Lindquist E."/>
            <person name="Daum C."/>
            <person name="Ramamoorthy G.K."/>
            <person name="Gryganskyi A."/>
            <person name="Culley D."/>
            <person name="Magnuson J.K."/>
            <person name="James T.Y."/>
            <person name="O'Malley M.A."/>
            <person name="Stajich J.E."/>
            <person name="Spatafora J.W."/>
            <person name="Visel A."/>
            <person name="Grigoriev I.V."/>
        </authorList>
    </citation>
    <scope>NUCLEOTIDE SEQUENCE [LARGE SCALE GENOMIC DNA]</scope>
    <source>
        <strain evidence="2 3">12-1054</strain>
    </source>
</reference>
<dbReference type="Gene3D" id="2.130.10.10">
    <property type="entry name" value="YVTN repeat-like/Quinoprotein amine dehydrogenase"/>
    <property type="match status" value="1"/>
</dbReference>
<accession>A0A1Y2FSG7</accession>
<evidence type="ECO:0000313" key="2">
    <source>
        <dbReference type="EMBL" id="ORY86950.1"/>
    </source>
</evidence>
<dbReference type="STRING" id="56484.A0A1Y2FSG7"/>
<keyword evidence="1" id="KW-0853">WD repeat</keyword>
<dbReference type="Pfam" id="PF00400">
    <property type="entry name" value="WD40"/>
    <property type="match status" value="3"/>
</dbReference>
<protein>
    <submittedName>
        <fullName evidence="2">WD40-repeat-containing domain protein</fullName>
    </submittedName>
</protein>
<dbReference type="OMA" id="HLVTWSK"/>
<dbReference type="GO" id="GO:0035859">
    <property type="term" value="C:Seh1-associated complex"/>
    <property type="evidence" value="ECO:0007669"/>
    <property type="project" value="TreeGrafter"/>
</dbReference>
<dbReference type="PROSITE" id="PS50082">
    <property type="entry name" value="WD_REPEATS_2"/>
    <property type="match status" value="2"/>
</dbReference>
<dbReference type="GO" id="GO:0005774">
    <property type="term" value="C:vacuolar membrane"/>
    <property type="evidence" value="ECO:0007669"/>
    <property type="project" value="TreeGrafter"/>
</dbReference>
<dbReference type="Proteomes" id="UP000193685">
    <property type="component" value="Unassembled WGS sequence"/>
</dbReference>
<comment type="caution">
    <text evidence="2">The sequence shown here is derived from an EMBL/GenBank/DDBJ whole genome shotgun (WGS) entry which is preliminary data.</text>
</comment>
<dbReference type="PANTHER" id="PTHR46170">
    <property type="entry name" value="GATOR COMPLEX PROTEIN WDR59"/>
    <property type="match status" value="1"/>
</dbReference>
<dbReference type="GO" id="GO:0034198">
    <property type="term" value="P:cellular response to amino acid starvation"/>
    <property type="evidence" value="ECO:0007669"/>
    <property type="project" value="TreeGrafter"/>
</dbReference>
<feature type="repeat" description="WD" evidence="1">
    <location>
        <begin position="170"/>
        <end position="206"/>
    </location>
</feature>
<dbReference type="EMBL" id="MCFI01000002">
    <property type="protein sequence ID" value="ORY86950.1"/>
    <property type="molecule type" value="Genomic_DNA"/>
</dbReference>
<dbReference type="SUPFAM" id="SSF50978">
    <property type="entry name" value="WD40 repeat-like"/>
    <property type="match status" value="1"/>
</dbReference>
<dbReference type="RefSeq" id="XP_040727806.1">
    <property type="nucleotide sequence ID" value="XM_040871855.1"/>
</dbReference>
<dbReference type="AlphaFoldDB" id="A0A1Y2FSG7"/>
<dbReference type="InterPro" id="IPR036322">
    <property type="entry name" value="WD40_repeat_dom_sf"/>
</dbReference>
<keyword evidence="3" id="KW-1185">Reference proteome</keyword>
<dbReference type="GO" id="GO:1904263">
    <property type="term" value="P:positive regulation of TORC1 signaling"/>
    <property type="evidence" value="ECO:0007669"/>
    <property type="project" value="TreeGrafter"/>
</dbReference>
<gene>
    <name evidence="2" type="ORF">BCR37DRAFT_401777</name>
</gene>
<dbReference type="InterPro" id="IPR049567">
    <property type="entry name" value="WDR59-like"/>
</dbReference>
<dbReference type="PANTHER" id="PTHR46170:SF1">
    <property type="entry name" value="GATOR COMPLEX PROTEIN WDR59"/>
    <property type="match status" value="1"/>
</dbReference>
<evidence type="ECO:0000313" key="3">
    <source>
        <dbReference type="Proteomes" id="UP000193685"/>
    </source>
</evidence>
<organism evidence="2 3">
    <name type="scientific">Protomyces lactucae-debilis</name>
    <dbReference type="NCBI Taxonomy" id="2754530"/>
    <lineage>
        <taxon>Eukaryota</taxon>
        <taxon>Fungi</taxon>
        <taxon>Dikarya</taxon>
        <taxon>Ascomycota</taxon>
        <taxon>Taphrinomycotina</taxon>
        <taxon>Taphrinomycetes</taxon>
        <taxon>Taphrinales</taxon>
        <taxon>Protomycetaceae</taxon>
        <taxon>Protomyces</taxon>
    </lineage>
</organism>